<organism evidence="2 3">
    <name type="scientific">Symbiodinium pilosum</name>
    <name type="common">Dinoflagellate</name>
    <dbReference type="NCBI Taxonomy" id="2952"/>
    <lineage>
        <taxon>Eukaryota</taxon>
        <taxon>Sar</taxon>
        <taxon>Alveolata</taxon>
        <taxon>Dinophyceae</taxon>
        <taxon>Suessiales</taxon>
        <taxon>Symbiodiniaceae</taxon>
        <taxon>Symbiodinium</taxon>
    </lineage>
</organism>
<feature type="compositionally biased region" description="Basic and acidic residues" evidence="1">
    <location>
        <begin position="380"/>
        <end position="391"/>
    </location>
</feature>
<dbReference type="Proteomes" id="UP000649617">
    <property type="component" value="Unassembled WGS sequence"/>
</dbReference>
<reference evidence="2" key="1">
    <citation type="submission" date="2021-02" db="EMBL/GenBank/DDBJ databases">
        <authorList>
            <person name="Dougan E. K."/>
            <person name="Rhodes N."/>
            <person name="Thang M."/>
            <person name="Chan C."/>
        </authorList>
    </citation>
    <scope>NUCLEOTIDE SEQUENCE</scope>
</reference>
<evidence type="ECO:0000256" key="1">
    <source>
        <dbReference type="SAM" id="MobiDB-lite"/>
    </source>
</evidence>
<name>A0A812Q686_SYMPI</name>
<evidence type="ECO:0000313" key="2">
    <source>
        <dbReference type="EMBL" id="CAE7379878.1"/>
    </source>
</evidence>
<comment type="caution">
    <text evidence="2">The sequence shown here is derived from an EMBL/GenBank/DDBJ whole genome shotgun (WGS) entry which is preliminary data.</text>
</comment>
<feature type="region of interest" description="Disordered" evidence="1">
    <location>
        <begin position="365"/>
        <end position="434"/>
    </location>
</feature>
<protein>
    <submittedName>
        <fullName evidence="2">Uncharacterized protein</fullName>
    </submittedName>
</protein>
<dbReference type="EMBL" id="CAJNIZ010015979">
    <property type="protein sequence ID" value="CAE7379878.1"/>
    <property type="molecule type" value="Genomic_DNA"/>
</dbReference>
<dbReference type="OrthoDB" id="425769at2759"/>
<feature type="compositionally biased region" description="Basic and acidic residues" evidence="1">
    <location>
        <begin position="399"/>
        <end position="433"/>
    </location>
</feature>
<proteinExistence type="predicted"/>
<feature type="region of interest" description="Disordered" evidence="1">
    <location>
        <begin position="697"/>
        <end position="731"/>
    </location>
</feature>
<feature type="compositionally biased region" description="Basic and acidic residues" evidence="1">
    <location>
        <begin position="714"/>
        <end position="731"/>
    </location>
</feature>
<dbReference type="AlphaFoldDB" id="A0A812Q686"/>
<sequence length="1177" mass="129404">MDILPSKTDLASCNNLGDLLTLLGVSTSLWKALTDVMGDPGGDTRQVAALTKWAITQAIGSVQVAPSRGASVVQAAQLGLVWRSARKMVFLKAGGDETQFVDVDPWEPSGSGTTPAAARPAQAAVKESVLKMAALVDQTDESELLPPDNAQVQAWLQRYSLLMGGPPEEEEEPTAAQLAGLHKRVVVLKQAPYVDFGVWVPFGRRALKQQKFRVYTPLGDGSFLMREMPGPQNLLQWQACWKVLKTAALMLGIISLTALLNYEKTIERLVVQWPAAWGLICQAEDKARAERLEKIRRNFTAEAAQGKAVPADWGADAPWTACMQALARDESFWSEQVRHPAVSWLAAGGRGVPIAAAEAIAGAHFPGSELSGGGATSSADMERRKQANRDKRTAKKKRIQDQRDELQKLKSARKTERTEGQQKKGGGKGETKDQSGLQLCFSWASGAGPCADVPGLAEEGLGLRRVQEGPHLQVSPPVFGKTDVLGKAVQTEAAKAGVQAEIRAVDWNGPMQENLLANAPTLLEQAKAGEWDAGTLLATRSCEVVAEIVRTQRLRKVPEAGAIENPPGTDGGPDGPVWMLPEVVAFVEDLDAVEALFNTCAFQSTCRLRWSKPGKFVGRLDGLQTLSRKCGCPAGFRHQELVGKDRTEAAAEYPAELCAEYAKLLVKAWKRTLDFEWWRRQSALQLKWYESKEKQQQREQPRAAVKRSFTWTDSVEHKGPDSKLSKKGQREEENEFAVVSAAKTYGGDSCSLEMDLVEAWEEELRELLHGRWTMDAEQLEWRSAFKNYSSVEADPEGASLELGRYLDKGFAKRMAKTDAQHRFGSGTVSKLALIVKEKGDGTIKRRIIIDLLRWWQRPLWKLKDARLREEDPLDDLTDSGDEDEGIEMVGADLSDAYCHFGVAADELKNCLAPALEEDEILVFCAMLFGFKGAPLIMGRLSAALARLWQSMVMKDGELQLYMDDPLFALVGPRSRRRGVLAMLLYTAAAMGIQLAFHEGERGLRICWIGVQLEIAVNRALLLLTVPEKVVTELLTKMKEWKGKGMIAFRDLRAWRYKLRGTLVLIRSDSVVALAMVKKLAASSPALNYLGACVAFNLEVGGICGLVEHRLAGALNDEADWLSRPLKQSTGEPPKALANLKVKELSIDLAAWYPFTAPSKDSAWGSSTDNVHSLFECL</sequence>
<gene>
    <name evidence="2" type="ORF">SPIL2461_LOCUS9253</name>
</gene>
<accession>A0A812Q686</accession>
<keyword evidence="3" id="KW-1185">Reference proteome</keyword>
<evidence type="ECO:0000313" key="3">
    <source>
        <dbReference type="Proteomes" id="UP000649617"/>
    </source>
</evidence>